<feature type="compositionally biased region" description="Basic and acidic residues" evidence="1">
    <location>
        <begin position="694"/>
        <end position="712"/>
    </location>
</feature>
<dbReference type="SMART" id="SM00288">
    <property type="entry name" value="VHS"/>
    <property type="match status" value="1"/>
</dbReference>
<dbReference type="SUPFAM" id="SSF48464">
    <property type="entry name" value="ENTH/VHS domain"/>
    <property type="match status" value="1"/>
</dbReference>
<dbReference type="InterPro" id="IPR045007">
    <property type="entry name" value="LSB5"/>
</dbReference>
<evidence type="ECO:0000259" key="2">
    <source>
        <dbReference type="PROSITE" id="PS50179"/>
    </source>
</evidence>
<dbReference type="InParanoid" id="A0A409VLR0"/>
<sequence>MSFQHFRLGELPLHQPLQQQSTSQQQPSNVSASKQPYGSGDTDDGYTLVFSNIAAFQDWRASEEEQHCVEFVKGDTHGSKADPPRFKDHTKLVCARHSRSGRKKYVKKHPERVRKVPSRKLDGQGCQASISYKTYFDTEEVRACYISQHSHEIGPANLPFTRRGRKAAVQNEKERGRNKSVAASDHHHQQVASSSNVPTNITHQTPLHHHQQQQQQVPGVSFSSAVSMLAPLPGQAFPAQTAQPYSYPSSVSPFASLQNQQPLQNQQQPLPHERWENMATLFQTIRDHARAFEYPPASVAALETVLIRLYLESPMGISPQHTMGHVLNLARVPAGRNRLPQVRNPLCNPLSSSSSNMSALNFARQAFGREKPHSSITDWVEILTSGNIEEEAYDGIPELVDSINLQASGPAEASRALRKKLKHGNSHQQYRSLVILKALVENCGQKFQSTFADGQLTDTIKNLSNDPSTDRRVKKKLSLVLASWHEQYKDDPSMAAVTSLYKPRREEPKRLNHQELSDMMGLNLSAEEKRRAEKQETKKREKKEKKEREEKARQEEENRHKKKREPFEFEKHKAVVLASIVDASQASSNLVNAITLVNLATDSLETNERVQECLQKAKQARKAVVRYIQLVENEEVIGTLIETNERIMSALETYDSLVGSTGKADGTGAIATTLATTQISSPESNTTPNLENTTKGKERSAADHPTHLHPDLEDLSFGALGGASSRLPAPMRPSNTLSDDEQEIPSHRGSLSEYSDYESSDEETHKRNAGSSTRRAYVTVSDNEDAPLATKGRAREVDPFADPFADT</sequence>
<evidence type="ECO:0000256" key="1">
    <source>
        <dbReference type="SAM" id="MobiDB-lite"/>
    </source>
</evidence>
<feature type="region of interest" description="Disordered" evidence="1">
    <location>
        <begin position="675"/>
        <end position="807"/>
    </location>
</feature>
<dbReference type="Pfam" id="PF00790">
    <property type="entry name" value="VHS"/>
    <property type="match status" value="1"/>
</dbReference>
<dbReference type="STRING" id="93625.A0A409VLR0"/>
<feature type="domain" description="VHS" evidence="2">
    <location>
        <begin position="383"/>
        <end position="512"/>
    </location>
</feature>
<feature type="region of interest" description="Disordered" evidence="1">
    <location>
        <begin position="156"/>
        <end position="220"/>
    </location>
</feature>
<feature type="compositionally biased region" description="Basic and acidic residues" evidence="1">
    <location>
        <begin position="505"/>
        <end position="516"/>
    </location>
</feature>
<proteinExistence type="predicted"/>
<feature type="compositionally biased region" description="Basic and acidic residues" evidence="1">
    <location>
        <begin position="526"/>
        <end position="565"/>
    </location>
</feature>
<evidence type="ECO:0000313" key="3">
    <source>
        <dbReference type="EMBL" id="PPQ67146.1"/>
    </source>
</evidence>
<gene>
    <name evidence="3" type="ORF">CVT25_005747</name>
</gene>
<dbReference type="InterPro" id="IPR038425">
    <property type="entry name" value="GAT_sf"/>
</dbReference>
<dbReference type="PANTHER" id="PTHR47789">
    <property type="entry name" value="LAS SEVENTEEN-BINDING PROTEIN 5"/>
    <property type="match status" value="1"/>
</dbReference>
<feature type="compositionally biased region" description="Polar residues" evidence="1">
    <location>
        <begin position="190"/>
        <end position="205"/>
    </location>
</feature>
<feature type="region of interest" description="Disordered" evidence="1">
    <location>
        <begin position="505"/>
        <end position="565"/>
    </location>
</feature>
<dbReference type="GO" id="GO:0007034">
    <property type="term" value="P:vacuolar transport"/>
    <property type="evidence" value="ECO:0007669"/>
    <property type="project" value="UniProtKB-ARBA"/>
</dbReference>
<reference evidence="3 4" key="1">
    <citation type="journal article" date="2018" name="Evol. Lett.">
        <title>Horizontal gene cluster transfer increased hallucinogenic mushroom diversity.</title>
        <authorList>
            <person name="Reynolds H.T."/>
            <person name="Vijayakumar V."/>
            <person name="Gluck-Thaler E."/>
            <person name="Korotkin H.B."/>
            <person name="Matheny P.B."/>
            <person name="Slot J.C."/>
        </authorList>
    </citation>
    <scope>NUCLEOTIDE SEQUENCE [LARGE SCALE GENOMIC DNA]</scope>
    <source>
        <strain evidence="3 4">2631</strain>
    </source>
</reference>
<dbReference type="GO" id="GO:0051666">
    <property type="term" value="P:actin cortical patch localization"/>
    <property type="evidence" value="ECO:0007669"/>
    <property type="project" value="TreeGrafter"/>
</dbReference>
<accession>A0A409VLR0</accession>
<dbReference type="OrthoDB" id="10068368at2759"/>
<dbReference type="SUPFAM" id="SSF89009">
    <property type="entry name" value="GAT-like domain"/>
    <property type="match status" value="1"/>
</dbReference>
<dbReference type="GO" id="GO:0043130">
    <property type="term" value="F:ubiquitin binding"/>
    <property type="evidence" value="ECO:0007669"/>
    <property type="project" value="InterPro"/>
</dbReference>
<dbReference type="PROSITE" id="PS50179">
    <property type="entry name" value="VHS"/>
    <property type="match status" value="1"/>
</dbReference>
<organism evidence="3 4">
    <name type="scientific">Psilocybe cyanescens</name>
    <dbReference type="NCBI Taxonomy" id="93625"/>
    <lineage>
        <taxon>Eukaryota</taxon>
        <taxon>Fungi</taxon>
        <taxon>Dikarya</taxon>
        <taxon>Basidiomycota</taxon>
        <taxon>Agaricomycotina</taxon>
        <taxon>Agaricomycetes</taxon>
        <taxon>Agaricomycetidae</taxon>
        <taxon>Agaricales</taxon>
        <taxon>Agaricineae</taxon>
        <taxon>Strophariaceae</taxon>
        <taxon>Psilocybe</taxon>
    </lineage>
</organism>
<feature type="compositionally biased region" description="Polar residues" evidence="1">
    <location>
        <begin position="678"/>
        <end position="693"/>
    </location>
</feature>
<name>A0A409VLR0_PSICY</name>
<dbReference type="Gene3D" id="1.25.40.90">
    <property type="match status" value="1"/>
</dbReference>
<dbReference type="CDD" id="cd16980">
    <property type="entry name" value="VHS_Lsb5"/>
    <property type="match status" value="1"/>
</dbReference>
<dbReference type="GO" id="GO:0006897">
    <property type="term" value="P:endocytosis"/>
    <property type="evidence" value="ECO:0007669"/>
    <property type="project" value="InterPro"/>
</dbReference>
<keyword evidence="4" id="KW-1185">Reference proteome</keyword>
<feature type="compositionally biased region" description="Low complexity" evidence="1">
    <location>
        <begin position="17"/>
        <end position="28"/>
    </location>
</feature>
<dbReference type="InterPro" id="IPR008942">
    <property type="entry name" value="ENTH_VHS"/>
</dbReference>
<dbReference type="EMBL" id="NHYD01003976">
    <property type="protein sequence ID" value="PPQ67146.1"/>
    <property type="molecule type" value="Genomic_DNA"/>
</dbReference>
<dbReference type="Gene3D" id="1.20.58.160">
    <property type="match status" value="1"/>
</dbReference>
<dbReference type="CDD" id="cd14232">
    <property type="entry name" value="GAT_LSB5"/>
    <property type="match status" value="1"/>
</dbReference>
<dbReference type="AlphaFoldDB" id="A0A409VLR0"/>
<dbReference type="GO" id="GO:0007015">
    <property type="term" value="P:actin filament organization"/>
    <property type="evidence" value="ECO:0007669"/>
    <property type="project" value="InterPro"/>
</dbReference>
<dbReference type="GO" id="GO:0030479">
    <property type="term" value="C:actin cortical patch"/>
    <property type="evidence" value="ECO:0007669"/>
    <property type="project" value="TreeGrafter"/>
</dbReference>
<feature type="region of interest" description="Disordered" evidence="1">
    <location>
        <begin position="17"/>
        <end position="38"/>
    </location>
</feature>
<comment type="caution">
    <text evidence="3">The sequence shown here is derived from an EMBL/GenBank/DDBJ whole genome shotgun (WGS) entry which is preliminary data.</text>
</comment>
<dbReference type="InterPro" id="IPR002014">
    <property type="entry name" value="VHS_dom"/>
</dbReference>
<dbReference type="Proteomes" id="UP000283269">
    <property type="component" value="Unassembled WGS sequence"/>
</dbReference>
<dbReference type="GO" id="GO:0035091">
    <property type="term" value="F:phosphatidylinositol binding"/>
    <property type="evidence" value="ECO:0007669"/>
    <property type="project" value="InterPro"/>
</dbReference>
<dbReference type="PANTHER" id="PTHR47789:SF1">
    <property type="entry name" value="LAS SEVENTEEN-BINDING PROTEIN 5"/>
    <property type="match status" value="1"/>
</dbReference>
<dbReference type="InterPro" id="IPR044103">
    <property type="entry name" value="GAT_LSB5"/>
</dbReference>
<protein>
    <recommendedName>
        <fullName evidence="2">VHS domain-containing protein</fullName>
    </recommendedName>
</protein>
<evidence type="ECO:0000313" key="4">
    <source>
        <dbReference type="Proteomes" id="UP000283269"/>
    </source>
</evidence>